<dbReference type="EC" id="2.4.1.85" evidence="4"/>
<comment type="similarity">
    <text evidence="1 3">Belongs to the UDP-glycosyltransferase family.</text>
</comment>
<dbReference type="GO" id="GO:0080044">
    <property type="term" value="F:quercetin 7-O-glucosyltransferase activity"/>
    <property type="evidence" value="ECO:0007669"/>
    <property type="project" value="TreeGrafter"/>
</dbReference>
<sequence length="287" mass="32513">MGFLDKLIDWIPGMKGIRLKDLPTKFRTTNPSDLIFNGILDVMGSLHRASAVVLHTFDALETDVLDALFSTTSMLPPVYAIGPLQLLLNQKQEDPLKPIGYSLWEEETDGHDTTTACRVWLGTCDYHASILVGIIRPDLVVGESTVLPLEFLAETKERGLITSWFPQEQVLNHPSVGGFLTHSGWNSTIESLCAGVPMLSLPFFVEQQTNFYYTCKEWGIILEINNDVERDEVQKLVRELMEREKGKEMRNKVMEWKKLAEEAIAPHGSSSKNLDNLVKWLQVRKTR</sequence>
<proteinExistence type="inferred from homology"/>
<evidence type="ECO:0000313" key="5">
    <source>
        <dbReference type="Proteomes" id="UP000238479"/>
    </source>
</evidence>
<keyword evidence="3 4" id="KW-0328">Glycosyltransferase</keyword>
<dbReference type="GO" id="GO:0047792">
    <property type="term" value="F:cyanohydrin beta-glucosyltransferase activity"/>
    <property type="evidence" value="ECO:0007669"/>
    <property type="project" value="UniProtKB-EC"/>
</dbReference>
<dbReference type="OMA" id="MNIRIRD"/>
<accession>A0A2P6S0U3</accession>
<dbReference type="PANTHER" id="PTHR11926">
    <property type="entry name" value="GLUCOSYL/GLUCURONOSYL TRANSFERASES"/>
    <property type="match status" value="1"/>
</dbReference>
<dbReference type="Pfam" id="PF00201">
    <property type="entry name" value="UDPGT"/>
    <property type="match status" value="1"/>
</dbReference>
<dbReference type="Gramene" id="PRQ52304">
    <property type="protein sequence ID" value="PRQ52304"/>
    <property type="gene ID" value="RchiOBHm_Chr2g0153981"/>
</dbReference>
<evidence type="ECO:0000256" key="3">
    <source>
        <dbReference type="RuleBase" id="RU003718"/>
    </source>
</evidence>
<protein>
    <submittedName>
        <fullName evidence="4">Putative cyanohydrin beta-glucosyltransferase</fullName>
        <ecNumber evidence="4">2.4.1.85</ecNumber>
    </submittedName>
</protein>
<keyword evidence="2 3" id="KW-0808">Transferase</keyword>
<gene>
    <name evidence="4" type="ORF">RchiOBHm_Chr2g0153981</name>
</gene>
<comment type="caution">
    <text evidence="4">The sequence shown here is derived from an EMBL/GenBank/DDBJ whole genome shotgun (WGS) entry which is preliminary data.</text>
</comment>
<organism evidence="4 5">
    <name type="scientific">Rosa chinensis</name>
    <name type="common">China rose</name>
    <dbReference type="NCBI Taxonomy" id="74649"/>
    <lineage>
        <taxon>Eukaryota</taxon>
        <taxon>Viridiplantae</taxon>
        <taxon>Streptophyta</taxon>
        <taxon>Embryophyta</taxon>
        <taxon>Tracheophyta</taxon>
        <taxon>Spermatophyta</taxon>
        <taxon>Magnoliopsida</taxon>
        <taxon>eudicotyledons</taxon>
        <taxon>Gunneridae</taxon>
        <taxon>Pentapetalae</taxon>
        <taxon>rosids</taxon>
        <taxon>fabids</taxon>
        <taxon>Rosales</taxon>
        <taxon>Rosaceae</taxon>
        <taxon>Rosoideae</taxon>
        <taxon>Rosoideae incertae sedis</taxon>
        <taxon>Rosa</taxon>
    </lineage>
</organism>
<evidence type="ECO:0000256" key="2">
    <source>
        <dbReference type="ARBA" id="ARBA00022679"/>
    </source>
</evidence>
<dbReference type="Gene3D" id="3.40.50.2000">
    <property type="entry name" value="Glycogen Phosphorylase B"/>
    <property type="match status" value="3"/>
</dbReference>
<dbReference type="PANTHER" id="PTHR11926:SF1516">
    <property type="entry name" value="GLYCOSYLTRANSFERASE"/>
    <property type="match status" value="1"/>
</dbReference>
<dbReference type="SUPFAM" id="SSF53756">
    <property type="entry name" value="UDP-Glycosyltransferase/glycogen phosphorylase"/>
    <property type="match status" value="1"/>
</dbReference>
<dbReference type="CDD" id="cd03784">
    <property type="entry name" value="GT1_Gtf-like"/>
    <property type="match status" value="1"/>
</dbReference>
<evidence type="ECO:0000256" key="1">
    <source>
        <dbReference type="ARBA" id="ARBA00009995"/>
    </source>
</evidence>
<name>A0A2P6S0U3_ROSCH</name>
<reference evidence="4 5" key="1">
    <citation type="journal article" date="2018" name="Nat. Genet.">
        <title>The Rosa genome provides new insights in the design of modern roses.</title>
        <authorList>
            <person name="Bendahmane M."/>
        </authorList>
    </citation>
    <scope>NUCLEOTIDE SEQUENCE [LARGE SCALE GENOMIC DNA]</scope>
    <source>
        <strain evidence="5">cv. Old Blush</strain>
    </source>
</reference>
<dbReference type="Proteomes" id="UP000238479">
    <property type="component" value="Chromosome 2"/>
</dbReference>
<keyword evidence="5" id="KW-1185">Reference proteome</keyword>
<dbReference type="InterPro" id="IPR035595">
    <property type="entry name" value="UDP_glycos_trans_CS"/>
</dbReference>
<dbReference type="AlphaFoldDB" id="A0A2P6S0U3"/>
<evidence type="ECO:0000313" key="4">
    <source>
        <dbReference type="EMBL" id="PRQ52304.1"/>
    </source>
</evidence>
<dbReference type="InterPro" id="IPR002213">
    <property type="entry name" value="UDP_glucos_trans"/>
</dbReference>
<dbReference type="FunFam" id="3.40.50.2000:FF:000431">
    <property type="entry name" value="UDP-glycosyltransferase 90A1"/>
    <property type="match status" value="1"/>
</dbReference>
<dbReference type="GO" id="GO:0080043">
    <property type="term" value="F:quercetin 3-O-glucosyltransferase activity"/>
    <property type="evidence" value="ECO:0007669"/>
    <property type="project" value="TreeGrafter"/>
</dbReference>
<dbReference type="PROSITE" id="PS00375">
    <property type="entry name" value="UDPGT"/>
    <property type="match status" value="1"/>
</dbReference>
<dbReference type="EMBL" id="PDCK01000040">
    <property type="protein sequence ID" value="PRQ52304.1"/>
    <property type="molecule type" value="Genomic_DNA"/>
</dbReference>